<evidence type="ECO:0000313" key="3">
    <source>
        <dbReference type="EMBL" id="MCP2178374.1"/>
    </source>
</evidence>
<protein>
    <submittedName>
        <fullName evidence="3">Leader peptidase (Prepilin peptidase) / N-methyltransferase</fullName>
    </submittedName>
</protein>
<keyword evidence="1" id="KW-0812">Transmembrane</keyword>
<evidence type="ECO:0000256" key="1">
    <source>
        <dbReference type="SAM" id="Phobius"/>
    </source>
</evidence>
<keyword evidence="4" id="KW-1185">Reference proteome</keyword>
<feature type="transmembrane region" description="Helical" evidence="1">
    <location>
        <begin position="73"/>
        <end position="102"/>
    </location>
</feature>
<dbReference type="InterPro" id="IPR000045">
    <property type="entry name" value="Prepilin_IV_endopep_pep"/>
</dbReference>
<name>A0ABT1HKB1_9NOCA</name>
<feature type="transmembrane region" description="Helical" evidence="1">
    <location>
        <begin position="45"/>
        <end position="66"/>
    </location>
</feature>
<evidence type="ECO:0000313" key="4">
    <source>
        <dbReference type="Proteomes" id="UP001206895"/>
    </source>
</evidence>
<dbReference type="RefSeq" id="WP_253663639.1">
    <property type="nucleotide sequence ID" value="NZ_BAAAJQ010000003.1"/>
</dbReference>
<keyword evidence="1" id="KW-1133">Transmembrane helix</keyword>
<feature type="transmembrane region" description="Helical" evidence="1">
    <location>
        <begin position="114"/>
        <end position="131"/>
    </location>
</feature>
<gene>
    <name evidence="3" type="ORF">LX13_004215</name>
</gene>
<dbReference type="Gene3D" id="1.20.120.1220">
    <property type="match status" value="1"/>
</dbReference>
<feature type="domain" description="Prepilin type IV endopeptidase peptidase" evidence="2">
    <location>
        <begin position="6"/>
        <end position="99"/>
    </location>
</feature>
<organism evidence="3 4">
    <name type="scientific">Williamsia maris</name>
    <dbReference type="NCBI Taxonomy" id="72806"/>
    <lineage>
        <taxon>Bacteria</taxon>
        <taxon>Bacillati</taxon>
        <taxon>Actinomycetota</taxon>
        <taxon>Actinomycetes</taxon>
        <taxon>Mycobacteriales</taxon>
        <taxon>Nocardiaceae</taxon>
        <taxon>Williamsia</taxon>
    </lineage>
</organism>
<accession>A0ABT1HKB1</accession>
<reference evidence="3 4" key="1">
    <citation type="submission" date="2022-06" db="EMBL/GenBank/DDBJ databases">
        <title>Genomic Encyclopedia of Archaeal and Bacterial Type Strains, Phase II (KMG-II): from individual species to whole genera.</title>
        <authorList>
            <person name="Goeker M."/>
        </authorList>
    </citation>
    <scope>NUCLEOTIDE SEQUENCE [LARGE SCALE GENOMIC DNA]</scope>
    <source>
        <strain evidence="3 4">DSM 44693</strain>
    </source>
</reference>
<proteinExistence type="predicted"/>
<sequence>MIVSFAVVSWLIVLCVHDLRTHVLPNRLTVPAGVAAVAMGVADPHVGMSIIVLAAPYLVATTLGACGGGDLKLAVGLGGVVADPTLALLVVGAAALTTLAVVTLRGPPARRAGVAHGPALAGAAIALGGVWV</sequence>
<evidence type="ECO:0000259" key="2">
    <source>
        <dbReference type="Pfam" id="PF01478"/>
    </source>
</evidence>
<comment type="caution">
    <text evidence="3">The sequence shown here is derived from an EMBL/GenBank/DDBJ whole genome shotgun (WGS) entry which is preliminary data.</text>
</comment>
<dbReference type="Proteomes" id="UP001206895">
    <property type="component" value="Unassembled WGS sequence"/>
</dbReference>
<keyword evidence="1" id="KW-0472">Membrane</keyword>
<dbReference type="EMBL" id="JAMTCJ010000004">
    <property type="protein sequence ID" value="MCP2178374.1"/>
    <property type="molecule type" value="Genomic_DNA"/>
</dbReference>
<dbReference type="Pfam" id="PF01478">
    <property type="entry name" value="Peptidase_A24"/>
    <property type="match status" value="1"/>
</dbReference>